<organism evidence="6 7">
    <name type="scientific">Limulus polyphemus</name>
    <name type="common">Atlantic horseshoe crab</name>
    <dbReference type="NCBI Taxonomy" id="6850"/>
    <lineage>
        <taxon>Eukaryota</taxon>
        <taxon>Metazoa</taxon>
        <taxon>Ecdysozoa</taxon>
        <taxon>Arthropoda</taxon>
        <taxon>Chelicerata</taxon>
        <taxon>Merostomata</taxon>
        <taxon>Xiphosura</taxon>
        <taxon>Limulidae</taxon>
        <taxon>Limulus</taxon>
    </lineage>
</organism>
<evidence type="ECO:0000313" key="6">
    <source>
        <dbReference type="Proteomes" id="UP000694941"/>
    </source>
</evidence>
<dbReference type="EC" id="2.7.1.82" evidence="5"/>
<dbReference type="Gene3D" id="3.30.200.20">
    <property type="entry name" value="Phosphorylase Kinase, domain 1"/>
    <property type="match status" value="1"/>
</dbReference>
<dbReference type="RefSeq" id="XP_022237859.1">
    <property type="nucleotide sequence ID" value="XM_022382151.1"/>
</dbReference>
<keyword evidence="6" id="KW-1185">Reference proteome</keyword>
<comment type="similarity">
    <text evidence="4">Belongs to the choline/ethanolamine kinase family.</text>
</comment>
<sequence>MPLQTLDITVADSSLEDLKKGSLEIVKHLKKNWNPNDIKVKVFTEGATNQLIGCFMTPNPDDMVLIRVYGRKTDLFVDRKAEVRNMELMNAAGLGTPVYSSFNNGLAYKYIPGVIVNKTMVCKPEIYRILSELPSKQELETEVTYLENHLVQLGSQIVFCHNDLLGNNIVYNEEKEKVTFIDFEYSDNNFQAFDIGNHFCEFAGLEPYQPELYPCKEFQKEWIKVYLEEWHYLKGCHCHITEVPPEDVNSLYVQVNKFALAAHLLWGMWSLVQASHSALDFDYLGYAKCRIGEYYKKKEKFLAL</sequence>
<keyword evidence="1" id="KW-0444">Lipid biosynthesis</keyword>
<dbReference type="CDD" id="cd05157">
    <property type="entry name" value="ETNK_euk"/>
    <property type="match status" value="1"/>
</dbReference>
<dbReference type="Proteomes" id="UP000694941">
    <property type="component" value="Unplaced"/>
</dbReference>
<evidence type="ECO:0000256" key="2">
    <source>
        <dbReference type="ARBA" id="ARBA00023264"/>
    </source>
</evidence>
<evidence type="ECO:0000256" key="1">
    <source>
        <dbReference type="ARBA" id="ARBA00023209"/>
    </source>
</evidence>
<evidence type="ECO:0000313" key="7">
    <source>
        <dbReference type="RefSeq" id="XP_022237859.1"/>
    </source>
</evidence>
<dbReference type="PANTHER" id="PTHR22603">
    <property type="entry name" value="CHOLINE/ETHANOALAMINE KINASE"/>
    <property type="match status" value="1"/>
</dbReference>
<keyword evidence="1" id="KW-0443">Lipid metabolism</keyword>
<evidence type="ECO:0000256" key="3">
    <source>
        <dbReference type="ARBA" id="ARBA00037883"/>
    </source>
</evidence>
<evidence type="ECO:0000256" key="4">
    <source>
        <dbReference type="ARBA" id="ARBA00038211"/>
    </source>
</evidence>
<name>A0ABM1S2K4_LIMPO</name>
<dbReference type="SUPFAM" id="SSF56112">
    <property type="entry name" value="Protein kinase-like (PK-like)"/>
    <property type="match status" value="1"/>
</dbReference>
<keyword evidence="1" id="KW-0594">Phospholipid biosynthesis</keyword>
<gene>
    <name evidence="7" type="primary">LOC106478528</name>
</gene>
<reference evidence="7" key="1">
    <citation type="submission" date="2025-08" db="UniProtKB">
        <authorList>
            <consortium name="RefSeq"/>
        </authorList>
    </citation>
    <scope>IDENTIFICATION</scope>
    <source>
        <tissue evidence="7">Muscle</tissue>
    </source>
</reference>
<accession>A0ABM1S2K4</accession>
<evidence type="ECO:0000256" key="5">
    <source>
        <dbReference type="ARBA" id="ARBA00038874"/>
    </source>
</evidence>
<dbReference type="PANTHER" id="PTHR22603:SF66">
    <property type="entry name" value="ETHANOLAMINE KINASE"/>
    <property type="match status" value="1"/>
</dbReference>
<dbReference type="Pfam" id="PF01633">
    <property type="entry name" value="Choline_kinase"/>
    <property type="match status" value="2"/>
</dbReference>
<protein>
    <recommendedName>
        <fullName evidence="5">ethanolamine kinase</fullName>
        <ecNumber evidence="5">2.7.1.82</ecNumber>
    </recommendedName>
</protein>
<dbReference type="GeneID" id="106478528"/>
<proteinExistence type="inferred from homology"/>
<dbReference type="InterPro" id="IPR011009">
    <property type="entry name" value="Kinase-like_dom_sf"/>
</dbReference>
<keyword evidence="2" id="KW-1208">Phospholipid metabolism</keyword>
<dbReference type="Gene3D" id="3.90.1200.10">
    <property type="match status" value="1"/>
</dbReference>
<comment type="pathway">
    <text evidence="3">Phospholipid metabolism; phosphatidylethanolamine biosynthesis; phosphatidylethanolamine from ethanolamine: step 1/3.</text>
</comment>